<proteinExistence type="predicted"/>
<dbReference type="EMBL" id="CP024785">
    <property type="protein sequence ID" value="AUB36655.1"/>
    <property type="molecule type" value="Genomic_DNA"/>
</dbReference>
<dbReference type="AlphaFoldDB" id="A0A2K8SP94"/>
<organism evidence="1 2">
    <name type="scientific">Nostoc flagelliforme CCNUN1</name>
    <dbReference type="NCBI Taxonomy" id="2038116"/>
    <lineage>
        <taxon>Bacteria</taxon>
        <taxon>Bacillati</taxon>
        <taxon>Cyanobacteriota</taxon>
        <taxon>Cyanophyceae</taxon>
        <taxon>Nostocales</taxon>
        <taxon>Nostocaceae</taxon>
        <taxon>Nostoc</taxon>
    </lineage>
</organism>
<reference evidence="1 2" key="1">
    <citation type="submission" date="2017-11" db="EMBL/GenBank/DDBJ databases">
        <title>Complete genome of a free-living desiccation-tolerant cyanobacterium and its photosynthetic adaptation to extreme terrestrial habitat.</title>
        <authorList>
            <person name="Shang J."/>
        </authorList>
    </citation>
    <scope>NUCLEOTIDE SEQUENCE [LARGE SCALE GENOMIC DNA]</scope>
    <source>
        <strain evidence="1 2">CCNUN1</strain>
    </source>
</reference>
<dbReference type="KEGG" id="nfl:COO91_02576"/>
<gene>
    <name evidence="1" type="ORF">COO91_02576</name>
</gene>
<sequence>MHFSAYSKVLSAIAHRNLDLSLLLVRNLGKLIGVSLTNPAF</sequence>
<evidence type="ECO:0000313" key="1">
    <source>
        <dbReference type="EMBL" id="AUB36655.1"/>
    </source>
</evidence>
<dbReference type="Proteomes" id="UP000232003">
    <property type="component" value="Chromosome"/>
</dbReference>
<evidence type="ECO:0000313" key="2">
    <source>
        <dbReference type="Proteomes" id="UP000232003"/>
    </source>
</evidence>
<protein>
    <submittedName>
        <fullName evidence="1">Uncharacterized protein</fullName>
    </submittedName>
</protein>
<keyword evidence="2" id="KW-1185">Reference proteome</keyword>
<accession>A0A2K8SP94</accession>
<name>A0A2K8SP94_9NOSO</name>